<evidence type="ECO:0000313" key="2">
    <source>
        <dbReference type="Proteomes" id="UP001557470"/>
    </source>
</evidence>
<organism evidence="1 2">
    <name type="scientific">Umbra pygmaea</name>
    <name type="common">Eastern mudminnow</name>
    <dbReference type="NCBI Taxonomy" id="75934"/>
    <lineage>
        <taxon>Eukaryota</taxon>
        <taxon>Metazoa</taxon>
        <taxon>Chordata</taxon>
        <taxon>Craniata</taxon>
        <taxon>Vertebrata</taxon>
        <taxon>Euteleostomi</taxon>
        <taxon>Actinopterygii</taxon>
        <taxon>Neopterygii</taxon>
        <taxon>Teleostei</taxon>
        <taxon>Protacanthopterygii</taxon>
        <taxon>Esociformes</taxon>
        <taxon>Umbridae</taxon>
        <taxon>Umbra</taxon>
    </lineage>
</organism>
<proteinExistence type="predicted"/>
<sequence>MEFYLKIVLYIPVLLAVLLRQCSLSLSLTLPSTALSSPIDETLGEEDTGHVYDEINMYSSNIPPQEDSPLKSASPGSEAGDTITRIVHIIWSSLPSLAPTTVYTPADRPFYTTYSA</sequence>
<dbReference type="AlphaFoldDB" id="A0ABD0XYT7"/>
<gene>
    <name evidence="1" type="ORF">UPYG_G00006860</name>
</gene>
<dbReference type="EMBL" id="JAGEUA010000001">
    <property type="protein sequence ID" value="KAL1020955.1"/>
    <property type="molecule type" value="Genomic_DNA"/>
</dbReference>
<keyword evidence="2" id="KW-1185">Reference proteome</keyword>
<dbReference type="Proteomes" id="UP001557470">
    <property type="component" value="Unassembled WGS sequence"/>
</dbReference>
<name>A0ABD0XYT7_UMBPY</name>
<evidence type="ECO:0000313" key="1">
    <source>
        <dbReference type="EMBL" id="KAL1020955.1"/>
    </source>
</evidence>
<protein>
    <submittedName>
        <fullName evidence="1">Uncharacterized protein</fullName>
    </submittedName>
</protein>
<reference evidence="1 2" key="1">
    <citation type="submission" date="2024-06" db="EMBL/GenBank/DDBJ databases">
        <authorList>
            <person name="Pan Q."/>
            <person name="Wen M."/>
            <person name="Jouanno E."/>
            <person name="Zahm M."/>
            <person name="Klopp C."/>
            <person name="Cabau C."/>
            <person name="Louis A."/>
            <person name="Berthelot C."/>
            <person name="Parey E."/>
            <person name="Roest Crollius H."/>
            <person name="Montfort J."/>
            <person name="Robinson-Rechavi M."/>
            <person name="Bouchez O."/>
            <person name="Lampietro C."/>
            <person name="Lopez Roques C."/>
            <person name="Donnadieu C."/>
            <person name="Postlethwait J."/>
            <person name="Bobe J."/>
            <person name="Verreycken H."/>
            <person name="Guiguen Y."/>
        </authorList>
    </citation>
    <scope>NUCLEOTIDE SEQUENCE [LARGE SCALE GENOMIC DNA]</scope>
    <source>
        <strain evidence="1">Up_M1</strain>
        <tissue evidence="1">Testis</tissue>
    </source>
</reference>
<comment type="caution">
    <text evidence="1">The sequence shown here is derived from an EMBL/GenBank/DDBJ whole genome shotgun (WGS) entry which is preliminary data.</text>
</comment>
<accession>A0ABD0XYT7</accession>